<organism evidence="1 2">
    <name type="scientific">Trichinella pseudospiralis</name>
    <name type="common">Parasitic roundworm</name>
    <dbReference type="NCBI Taxonomy" id="6337"/>
    <lineage>
        <taxon>Eukaryota</taxon>
        <taxon>Metazoa</taxon>
        <taxon>Ecdysozoa</taxon>
        <taxon>Nematoda</taxon>
        <taxon>Enoplea</taxon>
        <taxon>Dorylaimia</taxon>
        <taxon>Trichinellida</taxon>
        <taxon>Trichinellidae</taxon>
        <taxon>Trichinella</taxon>
    </lineage>
</organism>
<evidence type="ECO:0000313" key="2">
    <source>
        <dbReference type="Proteomes" id="UP000054826"/>
    </source>
</evidence>
<accession>A0A0V1J9Z1</accession>
<reference evidence="1 2" key="1">
    <citation type="submission" date="2015-01" db="EMBL/GenBank/DDBJ databases">
        <title>Evolution of Trichinella species and genotypes.</title>
        <authorList>
            <person name="Korhonen P.K."/>
            <person name="Edoardo P."/>
            <person name="Giuseppe L.R."/>
            <person name="Gasser R.B."/>
        </authorList>
    </citation>
    <scope>NUCLEOTIDE SEQUENCE [LARGE SCALE GENOMIC DNA]</scope>
    <source>
        <strain evidence="1">ISS176</strain>
    </source>
</reference>
<comment type="caution">
    <text evidence="1">The sequence shown here is derived from an EMBL/GenBank/DDBJ whole genome shotgun (WGS) entry which is preliminary data.</text>
</comment>
<sequence>MSPVIADSVPDSTCSQLPCVVAIDSLLTPHKPNNYIVETELINDIERQIGLLLTENQLNKAEHFAENHGHVIRLNK</sequence>
<proteinExistence type="predicted"/>
<protein>
    <submittedName>
        <fullName evidence="1">Uncharacterized protein</fullName>
    </submittedName>
</protein>
<name>A0A0V1J9Z1_TRIPS</name>
<dbReference type="AlphaFoldDB" id="A0A0V1J9Z1"/>
<dbReference type="EMBL" id="JYDV01000116">
    <property type="protein sequence ID" value="KRZ31798.1"/>
    <property type="molecule type" value="Genomic_DNA"/>
</dbReference>
<gene>
    <name evidence="1" type="ORF">T4C_9842</name>
</gene>
<dbReference type="Proteomes" id="UP000054826">
    <property type="component" value="Unassembled WGS sequence"/>
</dbReference>
<evidence type="ECO:0000313" key="1">
    <source>
        <dbReference type="EMBL" id="KRZ31798.1"/>
    </source>
</evidence>